<evidence type="ECO:0000313" key="3">
    <source>
        <dbReference type="Proteomes" id="UP000423756"/>
    </source>
</evidence>
<dbReference type="GeneID" id="77343992"/>
<dbReference type="AlphaFoldDB" id="A0A7V7NUN4"/>
<sequence>MSFYSPSRCRAFLFSTLSLAVVPTSSVADISTTPVIGGVFSSSEVLKNQVLSSLSYSATLTRDAAIFTIAGVTLDAYILALPLDAKTKARVIAQLSNPTYSIPLGYFLYSYYDRYSGLGSEDVFKAYLSTAYDDEVLRGFEHSLYYVGAAPDSDYKEPDTSTEATGHHEGIRIDEHFIANMVVIYDALFEIGVWQDMDTLPESYTYLTNSPEDLAIINQIQPIIVELIAQVASGMEEGDMKSAMLAIAEDGKPENADKSNNKAQALTITLIDFVRLNLLKAYRQFVYKDERAEALDDWMQQAFDDQPDSLIQFLESQQNKRFAVQVTVDGLQQGLIEGLVNEDSPFISVAYQNHKDRAKYKPEIEKVIEPEHQQQVRFMEVLSEQTYRDPHYLPFFKKLYQEHRDNISRVGISSTPTISVRNLPIIKTGAKVSGEGGTGVPNFHFVDRDIDRAYYFFGNDALQLDVLMADNKVQTMFDRLEYLKTLNCNAQYDWNAHTSYDGLVNLGLGESLRDYGEKRCVKELQARSEVEVALREKRTALIEDIEAYQSISSFDLFTKLSKKALVKQSITQLAELDGNGMPDYTLVYNPWPDHFAHFTGPFSDEILMPTGELNRLDYWIRQIEATYQSAGVYDRTLWGMAGDHGLTPVFYSLNPEKQVFDGLQTELDYSIVVKKISSDEGEGPKITNALNYPSSKHVDVVVASTAGGNFMMDFFNSKQGWTVQPVYQELVQWAPIAANKGDSINVIDEIAKRLPESLDYMVVRESACDERACSVRVIGNRDLKRVDELITRHGDKLFYESLMGNQAPTLLNIQTLNPYLASPSKADFSVYSRLVEKCINRSVKEDDSTWCSRSEWTDLTQLTPRPDSVNQLANIYLEDRAGTINLFPKAGIGYNTIVPGRHAGEDYLEKDAFIGFWGSPIGENSLPLKIEANGSLAPTLYEYLTGEPVVAGENGWGFPSLLNKLDITSAR</sequence>
<dbReference type="RefSeq" id="WP_137407101.1">
    <property type="nucleotide sequence ID" value="NZ_AP025466.1"/>
</dbReference>
<dbReference type="EMBL" id="VZPX01000015">
    <property type="protein sequence ID" value="KAB0480272.1"/>
    <property type="molecule type" value="Genomic_DNA"/>
</dbReference>
<evidence type="ECO:0000256" key="1">
    <source>
        <dbReference type="SAM" id="SignalP"/>
    </source>
</evidence>
<reference evidence="2 3" key="1">
    <citation type="submission" date="2019-09" db="EMBL/GenBank/DDBJ databases">
        <title>Draft genome sequences of 48 bacterial type strains from the CCUG.</title>
        <authorList>
            <person name="Tunovic T."/>
            <person name="Pineiro-Iglesias B."/>
            <person name="Unosson C."/>
            <person name="Inganas E."/>
            <person name="Ohlen M."/>
            <person name="Cardew S."/>
            <person name="Jensie-Markopoulos S."/>
            <person name="Salva-Serra F."/>
            <person name="Jaen-Luchoro D."/>
            <person name="Karlsson R."/>
            <person name="Svensson-Stadler L."/>
            <person name="Chun J."/>
            <person name="Moore E."/>
        </authorList>
    </citation>
    <scope>NUCLEOTIDE SEQUENCE [LARGE SCALE GENOMIC DNA]</scope>
    <source>
        <strain evidence="2 3">CCUG 48643</strain>
    </source>
</reference>
<dbReference type="Pfam" id="PF01663">
    <property type="entry name" value="Phosphodiest"/>
    <property type="match status" value="1"/>
</dbReference>
<dbReference type="InterPro" id="IPR002591">
    <property type="entry name" value="Phosphodiest/P_Trfase"/>
</dbReference>
<gene>
    <name evidence="2" type="ORF">F7Q91_09105</name>
</gene>
<dbReference type="SUPFAM" id="SSF53649">
    <property type="entry name" value="Alkaline phosphatase-like"/>
    <property type="match status" value="1"/>
</dbReference>
<proteinExistence type="predicted"/>
<feature type="signal peptide" evidence="1">
    <location>
        <begin position="1"/>
        <end position="20"/>
    </location>
</feature>
<organism evidence="2 3">
    <name type="scientific">Vibrio chagasii</name>
    <dbReference type="NCBI Taxonomy" id="170679"/>
    <lineage>
        <taxon>Bacteria</taxon>
        <taxon>Pseudomonadati</taxon>
        <taxon>Pseudomonadota</taxon>
        <taxon>Gammaproteobacteria</taxon>
        <taxon>Vibrionales</taxon>
        <taxon>Vibrionaceae</taxon>
        <taxon>Vibrio</taxon>
    </lineage>
</organism>
<dbReference type="Proteomes" id="UP000423756">
    <property type="component" value="Unassembled WGS sequence"/>
</dbReference>
<dbReference type="InterPro" id="IPR017850">
    <property type="entry name" value="Alkaline_phosphatase_core_sf"/>
</dbReference>
<accession>A0A7V7NUN4</accession>
<comment type="caution">
    <text evidence="2">The sequence shown here is derived from an EMBL/GenBank/DDBJ whole genome shotgun (WGS) entry which is preliminary data.</text>
</comment>
<name>A0A7V7NUN4_9VIBR</name>
<feature type="chain" id="PRO_5030656125" evidence="1">
    <location>
        <begin position="21"/>
        <end position="971"/>
    </location>
</feature>
<keyword evidence="1" id="KW-0732">Signal</keyword>
<protein>
    <submittedName>
        <fullName evidence="2">Alkaline phosphatase family protein</fullName>
    </submittedName>
</protein>
<evidence type="ECO:0000313" key="2">
    <source>
        <dbReference type="EMBL" id="KAB0480272.1"/>
    </source>
</evidence>
<dbReference type="Gene3D" id="3.40.720.10">
    <property type="entry name" value="Alkaline Phosphatase, subunit A"/>
    <property type="match status" value="1"/>
</dbReference>